<reference evidence="1" key="1">
    <citation type="submission" date="2020-06" db="EMBL/GenBank/DDBJ databases">
        <title>Unique genomic features of the anaerobic methanotrophic archaea.</title>
        <authorList>
            <person name="Chadwick G.L."/>
            <person name="Skennerton C.T."/>
            <person name="Laso-Perez R."/>
            <person name="Leu A.O."/>
            <person name="Speth D.R."/>
            <person name="Yu H."/>
            <person name="Morgan-Lang C."/>
            <person name="Hatzenpichler R."/>
            <person name="Goudeau D."/>
            <person name="Malmstrom R."/>
            <person name="Brazelton W.J."/>
            <person name="Woyke T."/>
            <person name="Hallam S.J."/>
            <person name="Tyson G.W."/>
            <person name="Wegener G."/>
            <person name="Boetius A."/>
            <person name="Orphan V."/>
        </authorList>
    </citation>
    <scope>NUCLEOTIDE SEQUENCE</scope>
</reference>
<evidence type="ECO:0000313" key="1">
    <source>
        <dbReference type="EMBL" id="QNO47044.1"/>
    </source>
</evidence>
<name>A0A7G9YGB0_9EURY</name>
<organism evidence="1">
    <name type="scientific">Candidatus Methanogaster sp. ANME-2c ERB4</name>
    <dbReference type="NCBI Taxonomy" id="2759911"/>
    <lineage>
        <taxon>Archaea</taxon>
        <taxon>Methanobacteriati</taxon>
        <taxon>Methanobacteriota</taxon>
        <taxon>Stenosarchaea group</taxon>
        <taxon>Methanomicrobia</taxon>
        <taxon>Methanosarcinales</taxon>
        <taxon>ANME-2 cluster</taxon>
        <taxon>Candidatus Methanogasteraceae</taxon>
        <taxon>Candidatus Methanogaster</taxon>
    </lineage>
</organism>
<accession>A0A7G9YGB0</accession>
<gene>
    <name evidence="1" type="ORF">NBCJMJBN_00005</name>
</gene>
<evidence type="ECO:0008006" key="2">
    <source>
        <dbReference type="Google" id="ProtNLM"/>
    </source>
</evidence>
<proteinExistence type="predicted"/>
<dbReference type="AlphaFoldDB" id="A0A7G9YGB0"/>
<dbReference type="EMBL" id="MT631239">
    <property type="protein sequence ID" value="QNO47044.1"/>
    <property type="molecule type" value="Genomic_DNA"/>
</dbReference>
<protein>
    <recommendedName>
        <fullName evidence="2">Swt1-like HEPN domain-containing protein</fullName>
    </recommendedName>
</protein>
<sequence length="371" mass="43611">MSEQKKTVGSEKVEFGSLYGNERLMKEIEEKVKSGKKEDAIESLILFEKNWKALPNGPARDFIYNMRENEDNKIKRMAEEIYGDSLKEMDEKVRKNIENMTKSFNASFLPIHNQMKELSRAFDISKQMADIAKTIPRIPSVAFDIYRLQPKLKELAEFRNNLKETVTKHVTDTQRITTPLPMLPSPMLRAEYLFSKVSDSGLESKKSLSEVLERDEEEIEHEIQFIFEQDKDSIFNFEAYKYLYGLERYLRSLIQIKIIEPNENIENKIPPEMMAGWESRKKKEEGSHVTDGNYELIDYSDFTDLKHIFGKGKNKELFKDIINPELFKAVLTKLDELDHIRKKIAHSRPLSKKEFDRLIRYTEDISKIFKD</sequence>